<organism evidence="1 2">
    <name type="scientific">Araneus ventricosus</name>
    <name type="common">Orbweaver spider</name>
    <name type="synonym">Epeira ventricosa</name>
    <dbReference type="NCBI Taxonomy" id="182803"/>
    <lineage>
        <taxon>Eukaryota</taxon>
        <taxon>Metazoa</taxon>
        <taxon>Ecdysozoa</taxon>
        <taxon>Arthropoda</taxon>
        <taxon>Chelicerata</taxon>
        <taxon>Arachnida</taxon>
        <taxon>Araneae</taxon>
        <taxon>Araneomorphae</taxon>
        <taxon>Entelegynae</taxon>
        <taxon>Araneoidea</taxon>
        <taxon>Araneidae</taxon>
        <taxon>Araneus</taxon>
    </lineage>
</organism>
<dbReference type="EMBL" id="BGPR01000189">
    <property type="protein sequence ID" value="GBM03214.1"/>
    <property type="molecule type" value="Genomic_DNA"/>
</dbReference>
<gene>
    <name evidence="1" type="ORF">AVEN_142515_1</name>
</gene>
<dbReference type="PANTHER" id="PTHR46060">
    <property type="entry name" value="MARINER MOS1 TRANSPOSASE-LIKE PROTEIN"/>
    <property type="match status" value="1"/>
</dbReference>
<protein>
    <recommendedName>
        <fullName evidence="3">Histone-lysine N-methyltransferase SETMAR</fullName>
    </recommendedName>
</protein>
<comment type="caution">
    <text evidence="1">The sequence shown here is derived from an EMBL/GenBank/DDBJ whole genome shotgun (WGS) entry which is preliminary data.</text>
</comment>
<dbReference type="Gene3D" id="3.30.420.10">
    <property type="entry name" value="Ribonuclease H-like superfamily/Ribonuclease H"/>
    <property type="match status" value="1"/>
</dbReference>
<dbReference type="InterPro" id="IPR036397">
    <property type="entry name" value="RNaseH_sf"/>
</dbReference>
<dbReference type="InterPro" id="IPR052709">
    <property type="entry name" value="Transposase-MT_Hybrid"/>
</dbReference>
<name>A0A4Y2CGX9_ARAVE</name>
<dbReference type="GO" id="GO:0003676">
    <property type="term" value="F:nucleic acid binding"/>
    <property type="evidence" value="ECO:0007669"/>
    <property type="project" value="InterPro"/>
</dbReference>
<reference evidence="1 2" key="1">
    <citation type="journal article" date="2019" name="Sci. Rep.">
        <title>Orb-weaving spider Araneus ventricosus genome elucidates the spidroin gene catalogue.</title>
        <authorList>
            <person name="Kono N."/>
            <person name="Nakamura H."/>
            <person name="Ohtoshi R."/>
            <person name="Moran D.A.P."/>
            <person name="Shinohara A."/>
            <person name="Yoshida Y."/>
            <person name="Fujiwara M."/>
            <person name="Mori M."/>
            <person name="Tomita M."/>
            <person name="Arakawa K."/>
        </authorList>
    </citation>
    <scope>NUCLEOTIDE SEQUENCE [LARGE SCALE GENOMIC DNA]</scope>
</reference>
<dbReference type="PANTHER" id="PTHR46060:SF1">
    <property type="entry name" value="MARINER MOS1 TRANSPOSASE-LIKE PROTEIN"/>
    <property type="match status" value="1"/>
</dbReference>
<sequence length="127" mass="14366">MLHAIATLTKLKSVIRLKSTGLFRRGVLFLDNNARPNTARDTKEHIRRPGWERLDDSAYSPDLSPSDFHLFPALKSALSGRAEAVKNILRTLGTDQRTNEPFYQDGFSKLISQYDKCINVGGEYVKK</sequence>
<dbReference type="OrthoDB" id="6462041at2759"/>
<keyword evidence="2" id="KW-1185">Reference proteome</keyword>
<dbReference type="Proteomes" id="UP000499080">
    <property type="component" value="Unassembled WGS sequence"/>
</dbReference>
<accession>A0A4Y2CGX9</accession>
<evidence type="ECO:0000313" key="2">
    <source>
        <dbReference type="Proteomes" id="UP000499080"/>
    </source>
</evidence>
<evidence type="ECO:0008006" key="3">
    <source>
        <dbReference type="Google" id="ProtNLM"/>
    </source>
</evidence>
<dbReference type="AlphaFoldDB" id="A0A4Y2CGX9"/>
<proteinExistence type="predicted"/>
<evidence type="ECO:0000313" key="1">
    <source>
        <dbReference type="EMBL" id="GBM03214.1"/>
    </source>
</evidence>